<dbReference type="Proteomes" id="UP000011713">
    <property type="component" value="Unassembled WGS sequence"/>
</dbReference>
<feature type="transmembrane region" description="Helical" evidence="1">
    <location>
        <begin position="29"/>
        <end position="48"/>
    </location>
</feature>
<name>M4B8C1_HYAAE</name>
<keyword evidence="1" id="KW-1133">Transmembrane helix</keyword>
<dbReference type="VEuPathDB" id="FungiDB:HpaG802525"/>
<dbReference type="EnsemblProtists" id="HpaT802525">
    <property type="protein sequence ID" value="HpaP802525"/>
    <property type="gene ID" value="HpaG802525"/>
</dbReference>
<protein>
    <submittedName>
        <fullName evidence="2">Uncharacterized protein</fullName>
    </submittedName>
</protein>
<dbReference type="EMBL" id="JH597957">
    <property type="status" value="NOT_ANNOTATED_CDS"/>
    <property type="molecule type" value="Genomic_DNA"/>
</dbReference>
<reference evidence="3" key="1">
    <citation type="journal article" date="2010" name="Science">
        <title>Signatures of adaptation to obligate biotrophy in the Hyaloperonospora arabidopsidis genome.</title>
        <authorList>
            <person name="Baxter L."/>
            <person name="Tripathy S."/>
            <person name="Ishaque N."/>
            <person name="Boot N."/>
            <person name="Cabral A."/>
            <person name="Kemen E."/>
            <person name="Thines M."/>
            <person name="Ah-Fong A."/>
            <person name="Anderson R."/>
            <person name="Badejoko W."/>
            <person name="Bittner-Eddy P."/>
            <person name="Boore J.L."/>
            <person name="Chibucos M.C."/>
            <person name="Coates M."/>
            <person name="Dehal P."/>
            <person name="Delehaunty K."/>
            <person name="Dong S."/>
            <person name="Downton P."/>
            <person name="Dumas B."/>
            <person name="Fabro G."/>
            <person name="Fronick C."/>
            <person name="Fuerstenberg S.I."/>
            <person name="Fulton L."/>
            <person name="Gaulin E."/>
            <person name="Govers F."/>
            <person name="Hughes L."/>
            <person name="Humphray S."/>
            <person name="Jiang R.H."/>
            <person name="Judelson H."/>
            <person name="Kamoun S."/>
            <person name="Kyung K."/>
            <person name="Meijer H."/>
            <person name="Minx P."/>
            <person name="Morris P."/>
            <person name="Nelson J."/>
            <person name="Phuntumart V."/>
            <person name="Qutob D."/>
            <person name="Rehmany A."/>
            <person name="Rougon-Cardoso A."/>
            <person name="Ryden P."/>
            <person name="Torto-Alalibo T."/>
            <person name="Studholme D."/>
            <person name="Wang Y."/>
            <person name="Win J."/>
            <person name="Wood J."/>
            <person name="Clifton S.W."/>
            <person name="Rogers J."/>
            <person name="Van den Ackerveken G."/>
            <person name="Jones J.D."/>
            <person name="McDowell J.M."/>
            <person name="Beynon J."/>
            <person name="Tyler B.M."/>
        </authorList>
    </citation>
    <scope>NUCLEOTIDE SEQUENCE [LARGE SCALE GENOMIC DNA]</scope>
    <source>
        <strain evidence="3">Emoy2</strain>
    </source>
</reference>
<dbReference type="InParanoid" id="M4B8C1"/>
<organism evidence="2 3">
    <name type="scientific">Hyaloperonospora arabidopsidis (strain Emoy2)</name>
    <name type="common">Downy mildew agent</name>
    <name type="synonym">Peronospora arabidopsidis</name>
    <dbReference type="NCBI Taxonomy" id="559515"/>
    <lineage>
        <taxon>Eukaryota</taxon>
        <taxon>Sar</taxon>
        <taxon>Stramenopiles</taxon>
        <taxon>Oomycota</taxon>
        <taxon>Peronosporomycetes</taxon>
        <taxon>Peronosporales</taxon>
        <taxon>Peronosporaceae</taxon>
        <taxon>Hyaloperonospora</taxon>
    </lineage>
</organism>
<keyword evidence="1" id="KW-0812">Transmembrane</keyword>
<keyword evidence="3" id="KW-1185">Reference proteome</keyword>
<dbReference type="HOGENOM" id="CLU_2627185_0_0_1"/>
<dbReference type="AlphaFoldDB" id="M4B8C1"/>
<evidence type="ECO:0000256" key="1">
    <source>
        <dbReference type="SAM" id="Phobius"/>
    </source>
</evidence>
<evidence type="ECO:0000313" key="3">
    <source>
        <dbReference type="Proteomes" id="UP000011713"/>
    </source>
</evidence>
<reference evidence="2" key="2">
    <citation type="submission" date="2015-06" db="UniProtKB">
        <authorList>
            <consortium name="EnsemblProtists"/>
        </authorList>
    </citation>
    <scope>IDENTIFICATION</scope>
    <source>
        <strain evidence="2">Emoy2</strain>
    </source>
</reference>
<accession>M4B8C1</accession>
<keyword evidence="1" id="KW-0472">Membrane</keyword>
<sequence>MTVTSLFLVRLWYSTNLRVQSRALPPRNFLLFNELVGASPAMIGYYLLRHNDTRSVRRAVFAGRFVLESNLGERRWNN</sequence>
<evidence type="ECO:0000313" key="2">
    <source>
        <dbReference type="EnsemblProtists" id="HpaP802525"/>
    </source>
</evidence>
<proteinExistence type="predicted"/>